<name>A0A3M9MIC6_9MICO</name>
<feature type="transmembrane region" description="Helical" evidence="6">
    <location>
        <begin position="548"/>
        <end position="568"/>
    </location>
</feature>
<evidence type="ECO:0000313" key="9">
    <source>
        <dbReference type="Proteomes" id="UP000271678"/>
    </source>
</evidence>
<dbReference type="Proteomes" id="UP000271678">
    <property type="component" value="Unassembled WGS sequence"/>
</dbReference>
<evidence type="ECO:0000256" key="4">
    <source>
        <dbReference type="ARBA" id="ARBA00023136"/>
    </source>
</evidence>
<keyword evidence="4 6" id="KW-0472">Membrane</keyword>
<evidence type="ECO:0000259" key="7">
    <source>
        <dbReference type="PROSITE" id="PS50850"/>
    </source>
</evidence>
<dbReference type="GO" id="GO:0022857">
    <property type="term" value="F:transmembrane transporter activity"/>
    <property type="evidence" value="ECO:0007669"/>
    <property type="project" value="InterPro"/>
</dbReference>
<dbReference type="Pfam" id="PF07690">
    <property type="entry name" value="MFS_1"/>
    <property type="match status" value="1"/>
</dbReference>
<keyword evidence="2 6" id="KW-0812">Transmembrane</keyword>
<feature type="transmembrane region" description="Helical" evidence="6">
    <location>
        <begin position="368"/>
        <end position="387"/>
    </location>
</feature>
<dbReference type="PANTHER" id="PTHR23534:SF1">
    <property type="entry name" value="MAJOR FACILITATOR SUPERFAMILY PROTEIN"/>
    <property type="match status" value="1"/>
</dbReference>
<dbReference type="InterPro" id="IPR020846">
    <property type="entry name" value="MFS_dom"/>
</dbReference>
<feature type="transmembrane region" description="Helical" evidence="6">
    <location>
        <begin position="422"/>
        <end position="446"/>
    </location>
</feature>
<dbReference type="InterPro" id="IPR036259">
    <property type="entry name" value="MFS_trans_sf"/>
</dbReference>
<reference evidence="8 9" key="1">
    <citation type="submission" date="2018-11" db="EMBL/GenBank/DDBJ databases">
        <title>Draft genome of Simplicispira Flexivirga sp. BO-16.</title>
        <authorList>
            <person name="Im W.T."/>
        </authorList>
    </citation>
    <scope>NUCLEOTIDE SEQUENCE [LARGE SCALE GENOMIC DNA]</scope>
    <source>
        <strain evidence="8 9">BO-16</strain>
    </source>
</reference>
<accession>A0A3M9MIC6</accession>
<feature type="domain" description="Major facilitator superfamily (MFS) profile" evidence="7">
    <location>
        <begin position="422"/>
        <end position="600"/>
    </location>
</feature>
<feature type="transmembrane region" description="Helical" evidence="6">
    <location>
        <begin position="339"/>
        <end position="362"/>
    </location>
</feature>
<dbReference type="GO" id="GO:0005886">
    <property type="term" value="C:plasma membrane"/>
    <property type="evidence" value="ECO:0007669"/>
    <property type="project" value="UniProtKB-SubCell"/>
</dbReference>
<sequence>MQADVDAAGDTGGGHDAVFVDEQDVGVDCDRRVAPLQVPRFSPMGCGATTVEEPGGRERERSGADRHDPGTAPMGAAKCGCGVIRGSVEVVLERGDDHRVCAGHGVEAVRDDHLPAVCGVDRPGGGGAELHVIRQAGTAEDMERHPDLHRIGPCQGKHRDLMAPRRNGCCRFVVHGRNLSQVVFPATCWQEFAPGAWTAMNTVSAPTDRRADLHIARRLAPSQALYVFGSSVDLTLTGIVGNRLAPGRDLATLPFSLISAGTVVSTFLVSRLIGRHGYRAVFVTVAGVALIAGVISAMAVQTGSFWLFCLGTCLIGVYNAGAGYYRYAAADASGGARAAAITTVLAGGLVAALIGPFLATWAAHVLPVVYVASYLLVAVLGGLAAVWNSTLPGTLAEPPAGTDSHTPIVGARSRTELWQQPALLAGVATTAFAAVTMGSMMTAGPIAGVAMGHTASEAAFAVQLHMIGMFAPGFLVARVIDRLGERIITVTGVALVFLAGAAAIYSTATWSFLTAMLAVGVGWNLAYSGGSAMIAASYRRAERGKVQPVAEAITGTFQVIGSLTAGLLATVQGWRVLGIGVILLCIVLTATITALGRAAE</sequence>
<evidence type="ECO:0000256" key="6">
    <source>
        <dbReference type="SAM" id="Phobius"/>
    </source>
</evidence>
<feature type="transmembrane region" description="Helical" evidence="6">
    <location>
        <begin position="458"/>
        <end position="480"/>
    </location>
</feature>
<dbReference type="SUPFAM" id="SSF103473">
    <property type="entry name" value="MFS general substrate transporter"/>
    <property type="match status" value="1"/>
</dbReference>
<comment type="subcellular location">
    <subcellularLocation>
        <location evidence="1">Cell membrane</location>
        <topology evidence="1">Multi-pass membrane protein</topology>
    </subcellularLocation>
</comment>
<gene>
    <name evidence="8" type="ORF">EFY87_05535</name>
</gene>
<evidence type="ECO:0000256" key="1">
    <source>
        <dbReference type="ARBA" id="ARBA00004651"/>
    </source>
</evidence>
<evidence type="ECO:0000256" key="2">
    <source>
        <dbReference type="ARBA" id="ARBA00022692"/>
    </source>
</evidence>
<feature type="transmembrane region" description="Helical" evidence="6">
    <location>
        <begin position="574"/>
        <end position="595"/>
    </location>
</feature>
<feature type="transmembrane region" description="Helical" evidence="6">
    <location>
        <begin position="487"/>
        <end position="506"/>
    </location>
</feature>
<evidence type="ECO:0000256" key="3">
    <source>
        <dbReference type="ARBA" id="ARBA00022989"/>
    </source>
</evidence>
<dbReference type="PROSITE" id="PS50850">
    <property type="entry name" value="MFS"/>
    <property type="match status" value="1"/>
</dbReference>
<dbReference type="PANTHER" id="PTHR23534">
    <property type="entry name" value="MFS PERMEASE"/>
    <property type="match status" value="1"/>
</dbReference>
<feature type="transmembrane region" description="Helical" evidence="6">
    <location>
        <begin position="280"/>
        <end position="299"/>
    </location>
</feature>
<keyword evidence="3 6" id="KW-1133">Transmembrane helix</keyword>
<feature type="compositionally biased region" description="Basic and acidic residues" evidence="5">
    <location>
        <begin position="54"/>
        <end position="69"/>
    </location>
</feature>
<dbReference type="EMBL" id="RJJQ01000003">
    <property type="protein sequence ID" value="RNI24418.1"/>
    <property type="molecule type" value="Genomic_DNA"/>
</dbReference>
<protein>
    <submittedName>
        <fullName evidence="8">MFS transporter</fullName>
    </submittedName>
</protein>
<feature type="region of interest" description="Disordered" evidence="5">
    <location>
        <begin position="44"/>
        <end position="72"/>
    </location>
</feature>
<dbReference type="Gene3D" id="1.20.1250.20">
    <property type="entry name" value="MFS general substrate transporter like domains"/>
    <property type="match status" value="1"/>
</dbReference>
<dbReference type="AlphaFoldDB" id="A0A3M9MIC6"/>
<proteinExistence type="predicted"/>
<keyword evidence="9" id="KW-1185">Reference proteome</keyword>
<feature type="transmembrane region" description="Helical" evidence="6">
    <location>
        <begin position="224"/>
        <end position="245"/>
    </location>
</feature>
<evidence type="ECO:0000313" key="8">
    <source>
        <dbReference type="EMBL" id="RNI24418.1"/>
    </source>
</evidence>
<organism evidence="8 9">
    <name type="scientific">Flexivirga caeni</name>
    <dbReference type="NCBI Taxonomy" id="2294115"/>
    <lineage>
        <taxon>Bacteria</taxon>
        <taxon>Bacillati</taxon>
        <taxon>Actinomycetota</taxon>
        <taxon>Actinomycetes</taxon>
        <taxon>Micrococcales</taxon>
        <taxon>Dermacoccaceae</taxon>
        <taxon>Flexivirga</taxon>
    </lineage>
</organism>
<dbReference type="InterPro" id="IPR011701">
    <property type="entry name" value="MFS"/>
</dbReference>
<feature type="transmembrane region" description="Helical" evidence="6">
    <location>
        <begin position="512"/>
        <end position="536"/>
    </location>
</feature>
<comment type="caution">
    <text evidence="8">The sequence shown here is derived from an EMBL/GenBank/DDBJ whole genome shotgun (WGS) entry which is preliminary data.</text>
</comment>
<evidence type="ECO:0000256" key="5">
    <source>
        <dbReference type="SAM" id="MobiDB-lite"/>
    </source>
</evidence>
<feature type="transmembrane region" description="Helical" evidence="6">
    <location>
        <begin position="305"/>
        <end position="327"/>
    </location>
</feature>
<feature type="transmembrane region" description="Helical" evidence="6">
    <location>
        <begin position="251"/>
        <end position="273"/>
    </location>
</feature>